<dbReference type="SUPFAM" id="SSF49401">
    <property type="entry name" value="Bacterial adhesins"/>
    <property type="match status" value="7"/>
</dbReference>
<keyword evidence="3" id="KW-0134">Cell wall</keyword>
<keyword evidence="7" id="KW-0175">Coiled coil</keyword>
<evidence type="ECO:0000313" key="11">
    <source>
        <dbReference type="Proteomes" id="UP001312865"/>
    </source>
</evidence>
<dbReference type="InterPro" id="IPR011252">
    <property type="entry name" value="Fibrogen-bd_dom1"/>
</dbReference>
<dbReference type="PROSITE" id="PS50847">
    <property type="entry name" value="GRAM_POS_ANCHORING"/>
    <property type="match status" value="1"/>
</dbReference>
<evidence type="ECO:0000259" key="9">
    <source>
        <dbReference type="PROSITE" id="PS50847"/>
    </source>
</evidence>
<keyword evidence="8" id="KW-0812">Transmembrane</keyword>
<comment type="subcellular location">
    <subcellularLocation>
        <location evidence="1">Secreted</location>
        <location evidence="1">Cell wall</location>
        <topology evidence="1">Peptidoglycan-anchor</topology>
    </subcellularLocation>
</comment>
<evidence type="ECO:0000313" key="10">
    <source>
        <dbReference type="EMBL" id="MEI5906807.1"/>
    </source>
</evidence>
<feature type="coiled-coil region" evidence="7">
    <location>
        <begin position="1368"/>
        <end position="1395"/>
    </location>
</feature>
<evidence type="ECO:0000256" key="1">
    <source>
        <dbReference type="ARBA" id="ARBA00004168"/>
    </source>
</evidence>
<dbReference type="Proteomes" id="UP001312865">
    <property type="component" value="Unassembled WGS sequence"/>
</dbReference>
<dbReference type="NCBIfam" id="TIGR01167">
    <property type="entry name" value="LPXTG_anchor"/>
    <property type="match status" value="1"/>
</dbReference>
<evidence type="ECO:0000256" key="2">
    <source>
        <dbReference type="ARBA" id="ARBA00007257"/>
    </source>
</evidence>
<reference evidence="10 11" key="1">
    <citation type="journal article" date="2018" name="J. Microbiol.">
        <title>Bacillus spongiae sp. nov., isolated from sponge of Jeju Island.</title>
        <authorList>
            <person name="Lee G.E."/>
            <person name="Im W.T."/>
            <person name="Park J.S."/>
        </authorList>
    </citation>
    <scope>NUCLEOTIDE SEQUENCE [LARGE SCALE GENOMIC DNA]</scope>
    <source>
        <strain evidence="10 11">135PIL107-10</strain>
    </source>
</reference>
<keyword evidence="6" id="KW-0572">Peptidoglycan-anchor</keyword>
<dbReference type="Pfam" id="PF00746">
    <property type="entry name" value="Gram_pos_anchor"/>
    <property type="match status" value="1"/>
</dbReference>
<dbReference type="Gene3D" id="2.60.40.10">
    <property type="entry name" value="Immunoglobulins"/>
    <property type="match status" value="7"/>
</dbReference>
<sequence length="1798" mass="202046">MKKLSLVAMTIMMLIQTIFTSAGLPIRAVKAQGNSSETIIMDVVLTDGDGNVLDGELNPDNIVSEDSTVMVSLEWKVRNTDSRSKEGTYSYKLPDELIVSEVQHSKLISAGIEVGNVDVGLNGEISIKVDNIVEKELDLHGTFKLQTSLNKELLASYTELPISFSLYESEKVINVPIQWESETKKTEKQVSVEVEKNEEPSTVINIDKSTKMKEINKTVEVPSEIKESILTSVMMKDESGNIIHSELNPENRPSLGDPVEIEYTWELPNGHGNKDGDTFTFLLPDIFTIYNKIEGELLLNDGTSVGDFSIGTDREVVFTFNHVIEQRSNIRGNVKVWTEFKEETIGSVTREIVFPVIEGVSFTVPVVFQPTTGNSIEKKGMPNKEYNGEEIEWTIDFNKQLEFINDAILLDPIQNGLQFQEDSLKVYHLDIQLDNSIVIGNVVDPSEYEIQKLNGQDFQIRFGNINSAYRVVFSTDITDKDRMTYRNEAILSGANVRDLNTTATVSVGRGQPLQKRATHYDKTAQTITWEIKYNYDEKTIEKNLAKLTDLFSTSQEFIQGSIEVYTVSIDEHGGEESLQPFSDYTIVETNGNNKKGFDFQFNQNIDSAYKIIYKTRATDRVFEDERIINEVTTENGISTEAIRTISSQIIFKHLIATNYKEKTVKWQIPFNHDRFEMNQVVLEDDFSNRGLTFLPATLKIVNSDNQNVLGNGDYSLTENENGFTISFNHKLTEPHYIEYETIFDFDDRQDLTKNYLRNEVVISWQDEHGDEQTKETAAQFEPDPFTKNNGYKNGSYNAITNEITWNIGMNYNLDTLSTLKMVDYLLDGQELVEESIDVYKLELTGQYNGVRRGESLERGIDYEIERVTDSDGNPGFKLQFNKEITSAYGISYKTSLEDKLVKKEYHNTATLLDGEDQLTKLDANVSIRHGGEYTSKYGIQNGRFVDWTVNINFGQSKVSNVQLIDTPSLNQKLNEDSFHLFGTTISEDGIVTIDRDNELKLEADYTLNIDKDEKGRPTSFQVSFLNEIDSAYILEYQSYINAVNGDEVTNSVTFKGDQITTEETESSETITVKLSNGSAQGSGEIGKLEVTKIDMDSEEVLEGATFSLFDAESNKKIETLTTGEDGKATFLNLLYGDYLLIEDEAPEGYLVGINNHHMVTVGADNNEVVVENQKIIRSIEVTKVDKETKEPLEGATFELLKKLGDSYEFVTELTSNHNGKISKKDLDPGEYQLIEIVAPFGYQLDGTPIEFTIKENQTEKVDIIIENQIMLGAIELVKVDEFNQSETLSGVEFELLDDQGRVLKEKLTTNEVGIIMVDELRPGKYQFKETNTLQYYELEEAPIEFTIKKGITEAEQLVVTNKLVPGSVELMKVDKDNHSERLKEAEFEIRDESDNLIQAGLSTNEEGILVVKDLNPGNYQFVETDAPFGYELDATPIAFTIEKGQTEMVKVVAENKQIRGSVELTKIDEEDRNVKLAEAEFELQDESGTSLEKGITTNEAGIVVVNDLNPGTYQFVETVAPFGYELDATPIAFTIEKGQTEMVKVVAENKQIRGSVELTKIDEEDRNVKLAEAEFELQDESGTSLEKGLTTNEAGIVVVNDLNPGTYQFVETVAPFGYELDATPIAFMIEKGQTEMVKVVAENKQIRGSVELTKVDEEDRNVKLAEAEFELQDESGTSLEKGLTTNEAGSIVVTDLKPGKYQFVETKAPSGYKLDATPITFTIEIGQEKRLVLEVTNQSIEKTSIVKSNEIQNEQPLAPDELPYTGETLLMYLRLLGGIFITVGGGLLIFNKKKKRTS</sequence>
<dbReference type="InterPro" id="IPR008456">
    <property type="entry name" value="Collagen-bd_dom"/>
</dbReference>
<organism evidence="10 11">
    <name type="scientific">Bacillus spongiae</name>
    <dbReference type="NCBI Taxonomy" id="2683610"/>
    <lineage>
        <taxon>Bacteria</taxon>
        <taxon>Bacillati</taxon>
        <taxon>Bacillota</taxon>
        <taxon>Bacilli</taxon>
        <taxon>Bacillales</taxon>
        <taxon>Bacillaceae</taxon>
        <taxon>Bacillus</taxon>
    </lineage>
</organism>
<dbReference type="RefSeq" id="WP_336586234.1">
    <property type="nucleotide sequence ID" value="NZ_JBBAXC010000004.1"/>
</dbReference>
<dbReference type="Gene3D" id="2.60.40.1280">
    <property type="match status" value="2"/>
</dbReference>
<dbReference type="Pfam" id="PF17802">
    <property type="entry name" value="SpaA"/>
    <property type="match status" value="7"/>
</dbReference>
<evidence type="ECO:0000256" key="6">
    <source>
        <dbReference type="ARBA" id="ARBA00023088"/>
    </source>
</evidence>
<keyword evidence="11" id="KW-1185">Reference proteome</keyword>
<feature type="domain" description="Gram-positive cocci surface proteins LPxTG" evidence="9">
    <location>
        <begin position="1762"/>
        <end position="1798"/>
    </location>
</feature>
<keyword evidence="5" id="KW-0732">Signal</keyword>
<dbReference type="Pfam" id="PF05737">
    <property type="entry name" value="Collagen_bind"/>
    <property type="match status" value="4"/>
</dbReference>
<protein>
    <submittedName>
        <fullName evidence="10">SpaA isopeptide-forming pilin-related protein</fullName>
    </submittedName>
</protein>
<gene>
    <name evidence="10" type="ORF">WAK64_07010</name>
</gene>
<dbReference type="Pfam" id="PF17961">
    <property type="entry name" value="Big_8"/>
    <property type="match status" value="1"/>
</dbReference>
<proteinExistence type="inferred from homology"/>
<dbReference type="SUPFAM" id="SSF49478">
    <property type="entry name" value="Cna protein B-type domain"/>
    <property type="match status" value="7"/>
</dbReference>
<evidence type="ECO:0000256" key="5">
    <source>
        <dbReference type="ARBA" id="ARBA00022729"/>
    </source>
</evidence>
<dbReference type="EMBL" id="JBBAXC010000004">
    <property type="protein sequence ID" value="MEI5906807.1"/>
    <property type="molecule type" value="Genomic_DNA"/>
</dbReference>
<comment type="caution">
    <text evidence="10">The sequence shown here is derived from an EMBL/GenBank/DDBJ whole genome shotgun (WGS) entry which is preliminary data.</text>
</comment>
<keyword evidence="8" id="KW-0472">Membrane</keyword>
<comment type="similarity">
    <text evidence="2">Belongs to the serine-aspartate repeat-containing protein (SDr) family.</text>
</comment>
<name>A0ABU8HCC2_9BACI</name>
<feature type="transmembrane region" description="Helical" evidence="8">
    <location>
        <begin position="1769"/>
        <end position="1790"/>
    </location>
</feature>
<evidence type="ECO:0000256" key="7">
    <source>
        <dbReference type="SAM" id="Coils"/>
    </source>
</evidence>
<dbReference type="PANTHER" id="PTHR36108:SF13">
    <property type="entry name" value="COLOSSIN-B-RELATED"/>
    <property type="match status" value="1"/>
</dbReference>
<dbReference type="InterPro" id="IPR008966">
    <property type="entry name" value="Adhesion_dom_sf"/>
</dbReference>
<dbReference type="InterPro" id="IPR013783">
    <property type="entry name" value="Ig-like_fold"/>
</dbReference>
<dbReference type="PANTHER" id="PTHR36108">
    <property type="entry name" value="COLOSSIN-B-RELATED"/>
    <property type="match status" value="1"/>
</dbReference>
<dbReference type="InterPro" id="IPR041033">
    <property type="entry name" value="SpaA_PFL_dom_1"/>
</dbReference>
<evidence type="ECO:0000256" key="3">
    <source>
        <dbReference type="ARBA" id="ARBA00022512"/>
    </source>
</evidence>
<evidence type="ECO:0000256" key="4">
    <source>
        <dbReference type="ARBA" id="ARBA00022525"/>
    </source>
</evidence>
<dbReference type="InterPro" id="IPR041171">
    <property type="entry name" value="SDR_Ig"/>
</dbReference>
<keyword evidence="8" id="KW-1133">Transmembrane helix</keyword>
<accession>A0ABU8HCC2</accession>
<dbReference type="Gene3D" id="2.60.40.740">
    <property type="match status" value="5"/>
</dbReference>
<keyword evidence="4" id="KW-0964">Secreted</keyword>
<evidence type="ECO:0000256" key="8">
    <source>
        <dbReference type="SAM" id="Phobius"/>
    </source>
</evidence>
<dbReference type="InterPro" id="IPR019931">
    <property type="entry name" value="LPXTG_anchor"/>
</dbReference>